<dbReference type="InterPro" id="IPR003772">
    <property type="entry name" value="YceD"/>
</dbReference>
<proteinExistence type="predicted"/>
<evidence type="ECO:0000313" key="1">
    <source>
        <dbReference type="EMBL" id="BBO80045.1"/>
    </source>
</evidence>
<dbReference type="PANTHER" id="PTHR34374:SF1">
    <property type="entry name" value="LARGE RIBOSOMAL RNA SUBUNIT ACCUMULATION PROTEIN YCED HOMOLOG 1, CHLOROPLASTIC"/>
    <property type="match status" value="1"/>
</dbReference>
<organism evidence="1 2">
    <name type="scientific">Desulfosarcina ovata subsp. sediminis</name>
    <dbReference type="NCBI Taxonomy" id="885957"/>
    <lineage>
        <taxon>Bacteria</taxon>
        <taxon>Pseudomonadati</taxon>
        <taxon>Thermodesulfobacteriota</taxon>
        <taxon>Desulfobacteria</taxon>
        <taxon>Desulfobacterales</taxon>
        <taxon>Desulfosarcinaceae</taxon>
        <taxon>Desulfosarcina</taxon>
    </lineage>
</organism>
<gene>
    <name evidence="1" type="ORF">DSCO28_06110</name>
</gene>
<dbReference type="Proteomes" id="UP000425960">
    <property type="component" value="Chromosome"/>
</dbReference>
<evidence type="ECO:0008006" key="3">
    <source>
        <dbReference type="Google" id="ProtNLM"/>
    </source>
</evidence>
<dbReference type="PANTHER" id="PTHR34374">
    <property type="entry name" value="LARGE RIBOSOMAL RNA SUBUNIT ACCUMULATION PROTEIN YCED HOMOLOG 1, CHLOROPLASTIC"/>
    <property type="match status" value="1"/>
</dbReference>
<dbReference type="AlphaFoldDB" id="A0A5K7ZIM6"/>
<name>A0A5K7ZIM6_9BACT</name>
<reference evidence="1 2" key="1">
    <citation type="submission" date="2019-11" db="EMBL/GenBank/DDBJ databases">
        <title>Comparative genomics of hydrocarbon-degrading Desulfosarcina strains.</title>
        <authorList>
            <person name="Watanabe M."/>
            <person name="Kojima H."/>
            <person name="Fukui M."/>
        </authorList>
    </citation>
    <scope>NUCLEOTIDE SEQUENCE [LARGE SCALE GENOMIC DNA]</scope>
    <source>
        <strain evidence="1 2">28bB2T</strain>
    </source>
</reference>
<accession>A0A5K7ZIM6</accession>
<sequence length="171" mass="18773">MDEQTEAAALPLVHALIQDGQVDFTRPLHVRIHAVPTGNAILIEGSLDTCARLICSRCLEPFEFEMKIDFSATAVPSQSISVDSDTREEIELRADDMDVIPYTGESVDLGEEIAQQMIMALPFKPICDDNCRGLCNQCGVNLNKETCSCRSGMQNSPFAVLKSLNLPAKKE</sequence>
<dbReference type="KEGG" id="dov:DSCO28_06110"/>
<protein>
    <recommendedName>
        <fullName evidence="3">DUF177 domain-containing protein</fullName>
    </recommendedName>
</protein>
<dbReference type="EMBL" id="AP021876">
    <property type="protein sequence ID" value="BBO80045.1"/>
    <property type="molecule type" value="Genomic_DNA"/>
</dbReference>
<dbReference type="RefSeq" id="WP_173179029.1">
    <property type="nucleotide sequence ID" value="NZ_AP021876.1"/>
</dbReference>
<dbReference type="Pfam" id="PF02620">
    <property type="entry name" value="YceD"/>
    <property type="match status" value="1"/>
</dbReference>
<evidence type="ECO:0000313" key="2">
    <source>
        <dbReference type="Proteomes" id="UP000425960"/>
    </source>
</evidence>